<dbReference type="RefSeq" id="WP_244359044.1">
    <property type="nucleotide sequence ID" value="NZ_JAJNNZ010000019.1"/>
</dbReference>
<feature type="transmembrane region" description="Helical" evidence="5">
    <location>
        <begin position="154"/>
        <end position="173"/>
    </location>
</feature>
<keyword evidence="8" id="KW-1185">Reference proteome</keyword>
<dbReference type="SUPFAM" id="SSF161098">
    <property type="entry name" value="MetI-like"/>
    <property type="match status" value="1"/>
</dbReference>
<organism evidence="7 8">
    <name type="scientific">Vibrio gelatinilyticus</name>
    <dbReference type="NCBI Taxonomy" id="2893468"/>
    <lineage>
        <taxon>Bacteria</taxon>
        <taxon>Pseudomonadati</taxon>
        <taxon>Pseudomonadota</taxon>
        <taxon>Gammaproteobacteria</taxon>
        <taxon>Vibrionales</taxon>
        <taxon>Vibrionaceae</taxon>
        <taxon>Vibrio</taxon>
    </lineage>
</organism>
<gene>
    <name evidence="7" type="ORF">LNL84_17705</name>
</gene>
<comment type="subcellular location">
    <subcellularLocation>
        <location evidence="1 5">Cell membrane</location>
        <topology evidence="1 5">Multi-pass membrane protein</topology>
    </subcellularLocation>
</comment>
<sequence>MSSANGLVFNARKHISRVFVYAVLGLFAAYFLLPLFVMLVNSFKDLSEIRGGNLLMPPKSPTAEPWIKAWGEACTGLNCDGVKGYFINSMVITLPAVFLASAIGAINGYILSKWQFKGSEAFFALMLLGCFIPFQAILLPMAQTLGFLGLANSVPGLILVHTVYGIPFTTLFYRNYYVGIPTELISAAKLDGASFFQTFFKIILPLSTPIIIVTVIWEFTNIWNDFLFGVIYSGPTSQPITVALNNLVNTSTGVKEYNVDMAAAMIAGLPTILVYIISGKYFLRGLVAGAVKG</sequence>
<dbReference type="AlphaFoldDB" id="A0A9X1WDL1"/>
<feature type="transmembrane region" description="Helical" evidence="5">
    <location>
        <begin position="85"/>
        <end position="110"/>
    </location>
</feature>
<keyword evidence="5" id="KW-0813">Transport</keyword>
<evidence type="ECO:0000256" key="5">
    <source>
        <dbReference type="RuleBase" id="RU363032"/>
    </source>
</evidence>
<keyword evidence="4 5" id="KW-0472">Membrane</keyword>
<keyword evidence="2 5" id="KW-0812">Transmembrane</keyword>
<feature type="transmembrane region" description="Helical" evidence="5">
    <location>
        <begin position="18"/>
        <end position="40"/>
    </location>
</feature>
<dbReference type="Gene3D" id="1.10.3720.10">
    <property type="entry name" value="MetI-like"/>
    <property type="match status" value="1"/>
</dbReference>
<dbReference type="PANTHER" id="PTHR43879">
    <property type="entry name" value="ABC TRANSPORTER PERMEASE PROTEIN"/>
    <property type="match status" value="1"/>
</dbReference>
<dbReference type="InterPro" id="IPR000515">
    <property type="entry name" value="MetI-like"/>
</dbReference>
<dbReference type="PANTHER" id="PTHR43879:SF1">
    <property type="entry name" value="GLUCOSE IMPORT SYSTEM PERMEASE PROTEIN GLCU"/>
    <property type="match status" value="1"/>
</dbReference>
<keyword evidence="3 5" id="KW-1133">Transmembrane helix</keyword>
<protein>
    <submittedName>
        <fullName evidence="7">Carbohydrate ABC transporter permease</fullName>
    </submittedName>
</protein>
<feature type="domain" description="ABC transmembrane type-1" evidence="6">
    <location>
        <begin position="86"/>
        <end position="278"/>
    </location>
</feature>
<comment type="similarity">
    <text evidence="5">Belongs to the binding-protein-dependent transport system permease family.</text>
</comment>
<feature type="transmembrane region" description="Helical" evidence="5">
    <location>
        <begin position="261"/>
        <end position="283"/>
    </location>
</feature>
<dbReference type="EMBL" id="JAJNNZ010000019">
    <property type="protein sequence ID" value="MCJ2378648.1"/>
    <property type="molecule type" value="Genomic_DNA"/>
</dbReference>
<dbReference type="Proteomes" id="UP001139488">
    <property type="component" value="Unassembled WGS sequence"/>
</dbReference>
<dbReference type="CDD" id="cd06261">
    <property type="entry name" value="TM_PBP2"/>
    <property type="match status" value="1"/>
</dbReference>
<evidence type="ECO:0000313" key="7">
    <source>
        <dbReference type="EMBL" id="MCJ2378648.1"/>
    </source>
</evidence>
<dbReference type="InterPro" id="IPR035906">
    <property type="entry name" value="MetI-like_sf"/>
</dbReference>
<evidence type="ECO:0000259" key="6">
    <source>
        <dbReference type="PROSITE" id="PS50928"/>
    </source>
</evidence>
<accession>A0A9X1WDL1</accession>
<dbReference type="PROSITE" id="PS50928">
    <property type="entry name" value="ABC_TM1"/>
    <property type="match status" value="1"/>
</dbReference>
<comment type="caution">
    <text evidence="7">The sequence shown here is derived from an EMBL/GenBank/DDBJ whole genome shotgun (WGS) entry which is preliminary data.</text>
</comment>
<evidence type="ECO:0000256" key="1">
    <source>
        <dbReference type="ARBA" id="ARBA00004651"/>
    </source>
</evidence>
<reference evidence="7" key="1">
    <citation type="submission" date="2021-11" db="EMBL/GenBank/DDBJ databases">
        <title>Vibrio ZSDE26 sp. nov. and Vibrio ZSDZ34 sp. nov., isolated from coastal seawater in Qingdao.</title>
        <authorList>
            <person name="Zhang P."/>
        </authorList>
    </citation>
    <scope>NUCLEOTIDE SEQUENCE</scope>
    <source>
        <strain evidence="7">ZSDZ34</strain>
    </source>
</reference>
<evidence type="ECO:0000256" key="2">
    <source>
        <dbReference type="ARBA" id="ARBA00022692"/>
    </source>
</evidence>
<name>A0A9X1WDL1_9VIBR</name>
<dbReference type="GO" id="GO:0005886">
    <property type="term" value="C:plasma membrane"/>
    <property type="evidence" value="ECO:0007669"/>
    <property type="project" value="UniProtKB-SubCell"/>
</dbReference>
<feature type="transmembrane region" description="Helical" evidence="5">
    <location>
        <begin position="122"/>
        <end position="142"/>
    </location>
</feature>
<dbReference type="GO" id="GO:0055085">
    <property type="term" value="P:transmembrane transport"/>
    <property type="evidence" value="ECO:0007669"/>
    <property type="project" value="InterPro"/>
</dbReference>
<evidence type="ECO:0000313" key="8">
    <source>
        <dbReference type="Proteomes" id="UP001139488"/>
    </source>
</evidence>
<evidence type="ECO:0000256" key="4">
    <source>
        <dbReference type="ARBA" id="ARBA00023136"/>
    </source>
</evidence>
<dbReference type="Pfam" id="PF00528">
    <property type="entry name" value="BPD_transp_1"/>
    <property type="match status" value="1"/>
</dbReference>
<proteinExistence type="inferred from homology"/>
<evidence type="ECO:0000256" key="3">
    <source>
        <dbReference type="ARBA" id="ARBA00022989"/>
    </source>
</evidence>
<feature type="transmembrane region" description="Helical" evidence="5">
    <location>
        <begin position="194"/>
        <end position="217"/>
    </location>
</feature>